<comment type="caution">
    <text evidence="1">The sequence shown here is derived from an EMBL/GenBank/DDBJ whole genome shotgun (WGS) entry which is preliminary data.</text>
</comment>
<evidence type="ECO:0000313" key="2">
    <source>
        <dbReference type="Proteomes" id="UP001196413"/>
    </source>
</evidence>
<organism evidence="1 2">
    <name type="scientific">Parelaphostrongylus tenuis</name>
    <name type="common">Meningeal worm</name>
    <dbReference type="NCBI Taxonomy" id="148309"/>
    <lineage>
        <taxon>Eukaryota</taxon>
        <taxon>Metazoa</taxon>
        <taxon>Ecdysozoa</taxon>
        <taxon>Nematoda</taxon>
        <taxon>Chromadorea</taxon>
        <taxon>Rhabditida</taxon>
        <taxon>Rhabditina</taxon>
        <taxon>Rhabditomorpha</taxon>
        <taxon>Strongyloidea</taxon>
        <taxon>Metastrongylidae</taxon>
        <taxon>Parelaphostrongylus</taxon>
    </lineage>
</organism>
<dbReference type="AlphaFoldDB" id="A0AAD5RD80"/>
<proteinExistence type="predicted"/>
<evidence type="ECO:0000313" key="1">
    <source>
        <dbReference type="EMBL" id="KAJ1374109.1"/>
    </source>
</evidence>
<name>A0AAD5RD80_PARTN</name>
<gene>
    <name evidence="1" type="ORF">KIN20_036712</name>
</gene>
<sequence>MVTIMGRSSTGFMVLKKAKWPRREPLRHNDNSKDSYQSSRFILTCALDSDKYRDGN</sequence>
<accession>A0AAD5RD80</accession>
<protein>
    <submittedName>
        <fullName evidence="1">Uncharacterized protein</fullName>
    </submittedName>
</protein>
<dbReference type="EMBL" id="JAHQIW010007400">
    <property type="protein sequence ID" value="KAJ1374109.1"/>
    <property type="molecule type" value="Genomic_DNA"/>
</dbReference>
<dbReference type="Proteomes" id="UP001196413">
    <property type="component" value="Unassembled WGS sequence"/>
</dbReference>
<keyword evidence="2" id="KW-1185">Reference proteome</keyword>
<reference evidence="1" key="1">
    <citation type="submission" date="2021-06" db="EMBL/GenBank/DDBJ databases">
        <title>Parelaphostrongylus tenuis whole genome reference sequence.</title>
        <authorList>
            <person name="Garwood T.J."/>
            <person name="Larsen P.A."/>
            <person name="Fountain-Jones N.M."/>
            <person name="Garbe J.R."/>
            <person name="Macchietto M.G."/>
            <person name="Kania S.A."/>
            <person name="Gerhold R.W."/>
            <person name="Richards J.E."/>
            <person name="Wolf T.M."/>
        </authorList>
    </citation>
    <scope>NUCLEOTIDE SEQUENCE</scope>
    <source>
        <strain evidence="1">MNPRO001-30</strain>
        <tissue evidence="1">Meninges</tissue>
    </source>
</reference>